<evidence type="ECO:0000256" key="7">
    <source>
        <dbReference type="ARBA" id="ARBA00022679"/>
    </source>
</evidence>
<evidence type="ECO:0000313" key="19">
    <source>
        <dbReference type="EMBL" id="EHQ06833.1"/>
    </source>
</evidence>
<comment type="catalytic activity">
    <reaction evidence="13 14">
        <text>2 pyruvate + H(+) = (2S)-2-acetolactate + CO2</text>
        <dbReference type="Rhea" id="RHEA:25249"/>
        <dbReference type="ChEBI" id="CHEBI:15361"/>
        <dbReference type="ChEBI" id="CHEBI:15378"/>
        <dbReference type="ChEBI" id="CHEBI:16526"/>
        <dbReference type="ChEBI" id="CHEBI:58476"/>
        <dbReference type="EC" id="2.2.1.6"/>
    </reaction>
</comment>
<dbReference type="CDD" id="cd02015">
    <property type="entry name" value="TPP_AHAS"/>
    <property type="match status" value="1"/>
</dbReference>
<feature type="domain" description="Thiamine pyrophosphate enzyme central" evidence="16">
    <location>
        <begin position="222"/>
        <end position="357"/>
    </location>
</feature>
<dbReference type="CDD" id="cd07035">
    <property type="entry name" value="TPP_PYR_POX_like"/>
    <property type="match status" value="1"/>
</dbReference>
<evidence type="ECO:0000256" key="1">
    <source>
        <dbReference type="ARBA" id="ARBA00004974"/>
    </source>
</evidence>
<dbReference type="UniPathway" id="UPA00047">
    <property type="reaction ID" value="UER00055"/>
</dbReference>
<reference evidence="19 20" key="1">
    <citation type="submission" date="2011-10" db="EMBL/GenBank/DDBJ databases">
        <title>The Improved High-Quality Draft genome of Leptonema illini DSM 21528.</title>
        <authorList>
            <consortium name="US DOE Joint Genome Institute (JGI-PGF)"/>
            <person name="Lucas S."/>
            <person name="Copeland A."/>
            <person name="Lapidus A."/>
            <person name="Glavina del Rio T."/>
            <person name="Dalin E."/>
            <person name="Tice H."/>
            <person name="Bruce D."/>
            <person name="Goodwin L."/>
            <person name="Pitluck S."/>
            <person name="Peters L."/>
            <person name="Mikhailova N."/>
            <person name="Held B."/>
            <person name="Kyrpides N."/>
            <person name="Mavromatis K."/>
            <person name="Ivanova N."/>
            <person name="Markowitz V."/>
            <person name="Cheng J.-F."/>
            <person name="Hugenholtz P."/>
            <person name="Woyke T."/>
            <person name="Wu D."/>
            <person name="Gronow S."/>
            <person name="Wellnitz S."/>
            <person name="Brambilla E.-M."/>
            <person name="Klenk H.-P."/>
            <person name="Eisen J.A."/>
        </authorList>
    </citation>
    <scope>NUCLEOTIDE SEQUENCE [LARGE SCALE GENOMIC DNA]</scope>
    <source>
        <strain evidence="19 20">DSM 21528</strain>
    </source>
</reference>
<feature type="domain" description="Thiamine pyrophosphate enzyme TPP-binding" evidence="17">
    <location>
        <begin position="417"/>
        <end position="565"/>
    </location>
</feature>
<dbReference type="InterPro" id="IPR012001">
    <property type="entry name" value="Thiamin_PyroP_enz_TPP-bd_dom"/>
</dbReference>
<dbReference type="InterPro" id="IPR011766">
    <property type="entry name" value="TPP_enzyme_TPP-bd"/>
</dbReference>
<evidence type="ECO:0000256" key="12">
    <source>
        <dbReference type="ARBA" id="ARBA00023304"/>
    </source>
</evidence>
<dbReference type="Pfam" id="PF02776">
    <property type="entry name" value="TPP_enzyme_N"/>
    <property type="match status" value="1"/>
</dbReference>
<comment type="cofactor">
    <cofactor evidence="14">
        <name>thiamine diphosphate</name>
        <dbReference type="ChEBI" id="CHEBI:58937"/>
    </cofactor>
    <text evidence="14">Binds 1 thiamine pyrophosphate per subunit.</text>
</comment>
<keyword evidence="6" id="KW-0285">Flavoprotein</keyword>
<dbReference type="SUPFAM" id="SSF52467">
    <property type="entry name" value="DHS-like NAD/FAD-binding domain"/>
    <property type="match status" value="1"/>
</dbReference>
<feature type="domain" description="Thiamine pyrophosphate enzyme N-terminal TPP-binding" evidence="18">
    <location>
        <begin position="5"/>
        <end position="120"/>
    </location>
</feature>
<evidence type="ECO:0000256" key="11">
    <source>
        <dbReference type="ARBA" id="ARBA00023052"/>
    </source>
</evidence>
<dbReference type="PANTHER" id="PTHR18968:SF170">
    <property type="entry name" value="ACETOLACTATE SYNTHASE ISOZYME 1 LARGE SUBUNIT"/>
    <property type="match status" value="1"/>
</dbReference>
<accession>H2CGB8</accession>
<organism evidence="19 20">
    <name type="scientific">Leptonema illini DSM 21528</name>
    <dbReference type="NCBI Taxonomy" id="929563"/>
    <lineage>
        <taxon>Bacteria</taxon>
        <taxon>Pseudomonadati</taxon>
        <taxon>Spirochaetota</taxon>
        <taxon>Spirochaetia</taxon>
        <taxon>Leptospirales</taxon>
        <taxon>Leptospiraceae</taxon>
        <taxon>Leptonema</taxon>
    </lineage>
</organism>
<keyword evidence="8 14" id="KW-0479">Metal-binding</keyword>
<dbReference type="Proteomes" id="UP000005737">
    <property type="component" value="Unassembled WGS sequence"/>
</dbReference>
<dbReference type="InterPro" id="IPR012846">
    <property type="entry name" value="Acetolactate_synth_lsu"/>
</dbReference>
<keyword evidence="12 14" id="KW-0100">Branched-chain amino acid biosynthesis</keyword>
<dbReference type="Pfam" id="PF02775">
    <property type="entry name" value="TPP_enzyme_C"/>
    <property type="match status" value="1"/>
</dbReference>
<proteinExistence type="inferred from homology"/>
<dbReference type="GO" id="GO:0009097">
    <property type="term" value="P:isoleucine biosynthetic process"/>
    <property type="evidence" value="ECO:0007669"/>
    <property type="project" value="UniProtKB-UniPathway"/>
</dbReference>
<protein>
    <recommendedName>
        <fullName evidence="4 14">Acetolactate synthase</fullName>
        <ecNumber evidence="4 14">2.2.1.6</ecNumber>
    </recommendedName>
</protein>
<dbReference type="UniPathway" id="UPA00049">
    <property type="reaction ID" value="UER00059"/>
</dbReference>
<dbReference type="InterPro" id="IPR012000">
    <property type="entry name" value="Thiamin_PyroP_enz_cen_dom"/>
</dbReference>
<evidence type="ECO:0000256" key="10">
    <source>
        <dbReference type="ARBA" id="ARBA00022842"/>
    </source>
</evidence>
<comment type="similarity">
    <text evidence="3 14">Belongs to the TPP enzyme family.</text>
</comment>
<gene>
    <name evidence="19" type="ORF">Lepil_2156</name>
</gene>
<evidence type="ECO:0000256" key="2">
    <source>
        <dbReference type="ARBA" id="ARBA00005025"/>
    </source>
</evidence>
<dbReference type="RefSeq" id="WP_002772523.1">
    <property type="nucleotide sequence ID" value="NZ_JH597773.1"/>
</dbReference>
<dbReference type="GO" id="GO:0009099">
    <property type="term" value="P:L-valine biosynthetic process"/>
    <property type="evidence" value="ECO:0007669"/>
    <property type="project" value="UniProtKB-UniPathway"/>
</dbReference>
<dbReference type="InterPro" id="IPR029035">
    <property type="entry name" value="DHS-like_NAD/FAD-binding_dom"/>
</dbReference>
<dbReference type="InterPro" id="IPR029061">
    <property type="entry name" value="THDP-binding"/>
</dbReference>
<sequence length="594" mass="63964">MKNEMTGAEFIIDFLVKKGVHTISGIPGGANLPLYDALQRSPIRHVLARHEQGAGFIAQGMARATGEPGVCFASSGPGVTNLATAIADAMMDSIPVLAITGQVPTSLIGTDAFQEVDAVGIMTPITKAAFMIRNIDELQERLEEAYHIMLDGRPGPVLVDVPKDIQFAKMPAASRSFQAPSKPATFNRAPSNPTLSDSDIKTKDAEASLPSLPSTNSFHDKVKAIVAMLQESKRPLIYAGGGIVYAGAADEFRALIDALQIPAALTLMGLGTLPETHPLNLGMLGMHGNRSTNHAIEEADLILALGVRFDDRATGNVHTFAQNAKIVHIDIDASEIGKNRSVEIGLCADLKEALTALLHALHGYEKPIGQSSWLDHIELLRKEDYLPEEWLDNPFHPVALLRHLGEIAPADAIFTTDVGQHQMWAAQHLSLRGPRSFLTSGGAGTMGFGLPAAIGAALAYPERPVICITGDGSLFMNLAELSTAAELNLNIKVLVFNNNHLGLVRQQQDLFYQKNFFAIRYDRPTDYAMVARGMGFEARNILHEQNVGEILEAALSENGPVLLNIPIDEEQHVLPMVPPGKANIQAITPVASTR</sequence>
<feature type="region of interest" description="Disordered" evidence="15">
    <location>
        <begin position="174"/>
        <end position="199"/>
    </location>
</feature>
<evidence type="ECO:0000256" key="3">
    <source>
        <dbReference type="ARBA" id="ARBA00007812"/>
    </source>
</evidence>
<dbReference type="NCBIfam" id="TIGR00118">
    <property type="entry name" value="acolac_lg"/>
    <property type="match status" value="1"/>
</dbReference>
<dbReference type="HOGENOM" id="CLU_013748_1_3_12"/>
<dbReference type="InterPro" id="IPR039368">
    <property type="entry name" value="AHAS_TPP"/>
</dbReference>
<dbReference type="InterPro" id="IPR000399">
    <property type="entry name" value="TPP-bd_CS"/>
</dbReference>
<dbReference type="GO" id="GO:0003984">
    <property type="term" value="F:acetolactate synthase activity"/>
    <property type="evidence" value="ECO:0007669"/>
    <property type="project" value="UniProtKB-EC"/>
</dbReference>
<dbReference type="EC" id="2.2.1.6" evidence="4 14"/>
<evidence type="ECO:0000256" key="6">
    <source>
        <dbReference type="ARBA" id="ARBA00022630"/>
    </source>
</evidence>
<comment type="cofactor">
    <cofactor evidence="14">
        <name>Mg(2+)</name>
        <dbReference type="ChEBI" id="CHEBI:18420"/>
    </cofactor>
    <text evidence="14">Binds 1 Mg(2+) ion per subunit.</text>
</comment>
<evidence type="ECO:0000259" key="16">
    <source>
        <dbReference type="Pfam" id="PF00205"/>
    </source>
</evidence>
<dbReference type="GO" id="GO:0030976">
    <property type="term" value="F:thiamine pyrophosphate binding"/>
    <property type="evidence" value="ECO:0007669"/>
    <property type="project" value="UniProtKB-UniRule"/>
</dbReference>
<dbReference type="PROSITE" id="PS00187">
    <property type="entry name" value="TPP_ENZYMES"/>
    <property type="match status" value="1"/>
</dbReference>
<dbReference type="FunFam" id="3.40.50.970:FF:000016">
    <property type="entry name" value="Acetolactate synthase"/>
    <property type="match status" value="1"/>
</dbReference>
<evidence type="ECO:0000256" key="14">
    <source>
        <dbReference type="RuleBase" id="RU003591"/>
    </source>
</evidence>
<evidence type="ECO:0000259" key="18">
    <source>
        <dbReference type="Pfam" id="PF02776"/>
    </source>
</evidence>
<dbReference type="Pfam" id="PF00205">
    <property type="entry name" value="TPP_enzyme_M"/>
    <property type="match status" value="1"/>
</dbReference>
<keyword evidence="10 14" id="KW-0460">Magnesium</keyword>
<evidence type="ECO:0000256" key="15">
    <source>
        <dbReference type="SAM" id="MobiDB-lite"/>
    </source>
</evidence>
<evidence type="ECO:0000256" key="8">
    <source>
        <dbReference type="ARBA" id="ARBA00022723"/>
    </source>
</evidence>
<dbReference type="Gene3D" id="3.40.50.1220">
    <property type="entry name" value="TPP-binding domain"/>
    <property type="match status" value="1"/>
</dbReference>
<evidence type="ECO:0000313" key="20">
    <source>
        <dbReference type="Proteomes" id="UP000005737"/>
    </source>
</evidence>
<evidence type="ECO:0000256" key="13">
    <source>
        <dbReference type="ARBA" id="ARBA00048670"/>
    </source>
</evidence>
<dbReference type="Gene3D" id="3.40.50.970">
    <property type="match status" value="2"/>
</dbReference>
<keyword evidence="7 14" id="KW-0808">Transferase</keyword>
<dbReference type="GO" id="GO:0005948">
    <property type="term" value="C:acetolactate synthase complex"/>
    <property type="evidence" value="ECO:0007669"/>
    <property type="project" value="TreeGrafter"/>
</dbReference>
<dbReference type="InterPro" id="IPR045229">
    <property type="entry name" value="TPP_enz"/>
</dbReference>
<dbReference type="FunFam" id="3.40.50.970:FF:000007">
    <property type="entry name" value="Acetolactate synthase"/>
    <property type="match status" value="1"/>
</dbReference>
<evidence type="ECO:0000259" key="17">
    <source>
        <dbReference type="Pfam" id="PF02775"/>
    </source>
</evidence>
<comment type="pathway">
    <text evidence="2 14">Amino-acid biosynthesis; L-valine biosynthesis; L-valine from pyruvate: step 1/4.</text>
</comment>
<dbReference type="STRING" id="183.GCA_002009735_02476"/>
<keyword evidence="11 14" id="KW-0786">Thiamine pyrophosphate</keyword>
<dbReference type="PANTHER" id="PTHR18968">
    <property type="entry name" value="THIAMINE PYROPHOSPHATE ENZYMES"/>
    <property type="match status" value="1"/>
</dbReference>
<dbReference type="AlphaFoldDB" id="H2CGB8"/>
<dbReference type="EMBL" id="JH597773">
    <property type="protein sequence ID" value="EHQ06833.1"/>
    <property type="molecule type" value="Genomic_DNA"/>
</dbReference>
<dbReference type="GO" id="GO:0000287">
    <property type="term" value="F:magnesium ion binding"/>
    <property type="evidence" value="ECO:0007669"/>
    <property type="project" value="UniProtKB-UniRule"/>
</dbReference>
<dbReference type="GO" id="GO:0050660">
    <property type="term" value="F:flavin adenine dinucleotide binding"/>
    <property type="evidence" value="ECO:0007669"/>
    <property type="project" value="InterPro"/>
</dbReference>
<dbReference type="SUPFAM" id="SSF52518">
    <property type="entry name" value="Thiamin diphosphate-binding fold (THDP-binding)"/>
    <property type="match status" value="2"/>
</dbReference>
<dbReference type="FunFam" id="3.40.50.1220:FF:000008">
    <property type="entry name" value="Acetolactate synthase"/>
    <property type="match status" value="1"/>
</dbReference>
<evidence type="ECO:0000256" key="5">
    <source>
        <dbReference type="ARBA" id="ARBA00022605"/>
    </source>
</evidence>
<keyword evidence="9" id="KW-0274">FAD</keyword>
<feature type="compositionally biased region" description="Polar residues" evidence="15">
    <location>
        <begin position="188"/>
        <end position="197"/>
    </location>
</feature>
<keyword evidence="5 14" id="KW-0028">Amino-acid biosynthesis</keyword>
<comment type="pathway">
    <text evidence="1 14">Amino-acid biosynthesis; L-isoleucine biosynthesis; L-isoleucine from 2-oxobutanoate: step 1/4.</text>
</comment>
<evidence type="ECO:0000256" key="9">
    <source>
        <dbReference type="ARBA" id="ARBA00022827"/>
    </source>
</evidence>
<keyword evidence="20" id="KW-1185">Reference proteome</keyword>
<evidence type="ECO:0000256" key="4">
    <source>
        <dbReference type="ARBA" id="ARBA00013145"/>
    </source>
</evidence>
<name>H2CGB8_9LEPT</name>